<evidence type="ECO:0000313" key="1">
    <source>
        <dbReference type="EMBL" id="SAL94805.1"/>
    </source>
</evidence>
<reference evidence="1" key="1">
    <citation type="submission" date="2016-04" db="EMBL/GenBank/DDBJ databases">
        <authorList>
            <person name="Evans L.H."/>
            <person name="Alamgir A."/>
            <person name="Owens N."/>
            <person name="Weber N.D."/>
            <person name="Virtaneva K."/>
            <person name="Barbian K."/>
            <person name="Babar A."/>
            <person name="Rosenke K."/>
        </authorList>
    </citation>
    <scope>NUCLEOTIDE SEQUENCE [LARGE SCALE GENOMIC DNA]</scope>
    <source>
        <strain evidence="1">CBS 101.48</strain>
    </source>
</reference>
<dbReference type="InParanoid" id="A0A163IQA6"/>
<organism evidence="1">
    <name type="scientific">Absidia glauca</name>
    <name type="common">Pin mould</name>
    <dbReference type="NCBI Taxonomy" id="4829"/>
    <lineage>
        <taxon>Eukaryota</taxon>
        <taxon>Fungi</taxon>
        <taxon>Fungi incertae sedis</taxon>
        <taxon>Mucoromycota</taxon>
        <taxon>Mucoromycotina</taxon>
        <taxon>Mucoromycetes</taxon>
        <taxon>Mucorales</taxon>
        <taxon>Cunninghamellaceae</taxon>
        <taxon>Absidia</taxon>
    </lineage>
</organism>
<sequence>MSKCISNAHGLSRLLTEWCADKYGAWRTFFHAGTVTTKSNKWKKLAFKQSTKTPLLCMEDGQFERKTFRGSPLAW</sequence>
<dbReference type="AlphaFoldDB" id="A0A163IQA6"/>
<name>A0A163IQA6_ABSGL</name>
<dbReference type="OrthoDB" id="2224690at2759"/>
<keyword evidence="2" id="KW-1185">Reference proteome</keyword>
<evidence type="ECO:0000313" key="2">
    <source>
        <dbReference type="Proteomes" id="UP000078561"/>
    </source>
</evidence>
<accession>A0A163IQA6</accession>
<protein>
    <submittedName>
        <fullName evidence="1">Uncharacterized protein</fullName>
    </submittedName>
</protein>
<dbReference type="Proteomes" id="UP000078561">
    <property type="component" value="Unassembled WGS sequence"/>
</dbReference>
<gene>
    <name evidence="1" type="primary">ABSGL_00091.1 scaffold 163</name>
</gene>
<dbReference type="EMBL" id="LT549944">
    <property type="protein sequence ID" value="SAL94805.1"/>
    <property type="molecule type" value="Genomic_DNA"/>
</dbReference>
<proteinExistence type="predicted"/>